<dbReference type="GO" id="GO:0010181">
    <property type="term" value="F:FMN binding"/>
    <property type="evidence" value="ECO:0007669"/>
    <property type="project" value="UniProtKB-UniRule"/>
</dbReference>
<feature type="binding site" evidence="11">
    <location>
        <position position="182"/>
    </location>
    <ligand>
        <name>FMN</name>
        <dbReference type="ChEBI" id="CHEBI:58210"/>
    </ligand>
</feature>
<dbReference type="NCBIfam" id="TIGR02151">
    <property type="entry name" value="IPP_isom_2"/>
    <property type="match status" value="1"/>
</dbReference>
<dbReference type="RefSeq" id="WP_134710245.1">
    <property type="nucleotide sequence ID" value="NZ_CP119081.1"/>
</dbReference>
<feature type="binding site" evidence="11">
    <location>
        <position position="120"/>
    </location>
    <ligand>
        <name>FMN</name>
        <dbReference type="ChEBI" id="CHEBI:58210"/>
    </ligand>
</feature>
<evidence type="ECO:0000313" key="13">
    <source>
        <dbReference type="EMBL" id="TFF66728.1"/>
    </source>
</evidence>
<comment type="function">
    <text evidence="11">Involved in the biosynthesis of isoprenoids. Catalyzes the 1,3-allylic rearrangement of the homoallylic substrate isopentenyl (IPP) to its allylic isomer, dimethylallyl diphosphate (DMAPP).</text>
</comment>
<feature type="binding site" evidence="11">
    <location>
        <position position="150"/>
    </location>
    <ligand>
        <name>substrate</name>
    </ligand>
</feature>
<dbReference type="InterPro" id="IPR013785">
    <property type="entry name" value="Aldolase_TIM"/>
</dbReference>
<comment type="caution">
    <text evidence="13">The sequence shown here is derived from an EMBL/GenBank/DDBJ whole genome shotgun (WGS) entry which is preliminary data.</text>
</comment>
<dbReference type="PANTHER" id="PTHR43665:SF1">
    <property type="entry name" value="ISOPENTENYL-DIPHOSPHATE DELTA-ISOMERASE"/>
    <property type="match status" value="1"/>
</dbReference>
<organism evidence="13 14">
    <name type="scientific">Helcococcus ovis</name>
    <dbReference type="NCBI Taxonomy" id="72026"/>
    <lineage>
        <taxon>Bacteria</taxon>
        <taxon>Bacillati</taxon>
        <taxon>Bacillota</taxon>
        <taxon>Tissierellia</taxon>
        <taxon>Tissierellales</taxon>
        <taxon>Peptoniphilaceae</taxon>
        <taxon>Helcococcus</taxon>
    </lineage>
</organism>
<reference evidence="13 14" key="1">
    <citation type="submission" date="2019-01" db="EMBL/GenBank/DDBJ databases">
        <title>Draft Genome Sequences of Helcococcus ovis Strains Isolated from the Uterus and Vagina of Dairy Cows with Metritis.</title>
        <authorList>
            <person name="Cunha F."/>
            <person name="Jeon S.J."/>
            <person name="Kutzer P."/>
            <person name="Galvao K.N."/>
        </authorList>
    </citation>
    <scope>NUCLEOTIDE SEQUENCE [LARGE SCALE GENOMIC DNA]</scope>
    <source>
        <strain evidence="13 14">KG-37</strain>
    </source>
</reference>
<keyword evidence="5 11" id="KW-0479">Metal-binding</keyword>
<dbReference type="PANTHER" id="PTHR43665">
    <property type="entry name" value="ISOPENTENYL-DIPHOSPHATE DELTA-ISOMERASE"/>
    <property type="match status" value="1"/>
</dbReference>
<dbReference type="GO" id="GO:0006207">
    <property type="term" value="P:'de novo' pyrimidine nucleobase biosynthetic process"/>
    <property type="evidence" value="ECO:0007669"/>
    <property type="project" value="InterPro"/>
</dbReference>
<proteinExistence type="inferred from homology"/>
<comment type="cofactor">
    <cofactor evidence="11">
        <name>NADPH</name>
        <dbReference type="ChEBI" id="CHEBI:57783"/>
    </cofactor>
</comment>
<dbReference type="SUPFAM" id="SSF51395">
    <property type="entry name" value="FMN-linked oxidoreductases"/>
    <property type="match status" value="1"/>
</dbReference>
<comment type="caution">
    <text evidence="11">Lacks conserved residue(s) required for the propagation of feature annotation.</text>
</comment>
<dbReference type="GO" id="GO:0004452">
    <property type="term" value="F:isopentenyl-diphosphate delta-isomerase activity"/>
    <property type="evidence" value="ECO:0007669"/>
    <property type="project" value="UniProtKB-UniRule"/>
</dbReference>
<dbReference type="PROSITE" id="PS00912">
    <property type="entry name" value="DHODEHASE_2"/>
    <property type="match status" value="1"/>
</dbReference>
<feature type="binding site" evidence="11">
    <location>
        <position position="212"/>
    </location>
    <ligand>
        <name>FMN</name>
        <dbReference type="ChEBI" id="CHEBI:58210"/>
    </ligand>
</feature>
<dbReference type="GeneID" id="97030405"/>
<dbReference type="InterPro" id="IPR001295">
    <property type="entry name" value="Dihydroorotate_DH_CS"/>
</dbReference>
<evidence type="ECO:0000256" key="2">
    <source>
        <dbReference type="ARBA" id="ARBA00022490"/>
    </source>
</evidence>
<dbReference type="HAMAP" id="MF_00354">
    <property type="entry name" value="Idi_2"/>
    <property type="match status" value="1"/>
</dbReference>
<protein>
    <recommendedName>
        <fullName evidence="11">Isopentenyl-diphosphate delta-isomerase</fullName>
        <shortName evidence="11">IPP isomerase</shortName>
        <ecNumber evidence="11">5.3.3.2</ecNumber>
    </recommendedName>
    <alternativeName>
        <fullName evidence="11">Isopentenyl diphosphate:dimethylallyl diphosphate isomerase</fullName>
    </alternativeName>
    <alternativeName>
        <fullName evidence="11">Isopentenyl pyrophosphate isomerase</fullName>
    </alternativeName>
    <alternativeName>
        <fullName evidence="11">Type 2 isopentenyl diphosphate isomerase</fullName>
        <shortName evidence="11">IDI-2</shortName>
    </alternativeName>
</protein>
<dbReference type="EC" id="5.3.3.2" evidence="11"/>
<comment type="cofactor">
    <cofactor evidence="1 11">
        <name>FMN</name>
        <dbReference type="ChEBI" id="CHEBI:58210"/>
    </cofactor>
</comment>
<evidence type="ECO:0000256" key="7">
    <source>
        <dbReference type="ARBA" id="ARBA00022857"/>
    </source>
</evidence>
<evidence type="ECO:0000256" key="11">
    <source>
        <dbReference type="HAMAP-Rule" id="MF_00354"/>
    </source>
</evidence>
<comment type="catalytic activity">
    <reaction evidence="11">
        <text>isopentenyl diphosphate = dimethylallyl diphosphate</text>
        <dbReference type="Rhea" id="RHEA:23284"/>
        <dbReference type="ChEBI" id="CHEBI:57623"/>
        <dbReference type="ChEBI" id="CHEBI:128769"/>
        <dbReference type="EC" id="5.3.3.2"/>
    </reaction>
</comment>
<accession>A0A4R9C360</accession>
<comment type="subcellular location">
    <subcellularLocation>
        <location evidence="11">Cytoplasm</location>
    </subcellularLocation>
</comment>
<feature type="binding site" evidence="11">
    <location>
        <begin position="258"/>
        <end position="260"/>
    </location>
    <ligand>
        <name>FMN</name>
        <dbReference type="ChEBI" id="CHEBI:58210"/>
    </ligand>
</feature>
<comment type="similarity">
    <text evidence="11">Belongs to the IPP isomerase type 2 family.</text>
</comment>
<comment type="cofactor">
    <cofactor evidence="11">
        <name>Mg(2+)</name>
        <dbReference type="ChEBI" id="CHEBI:18420"/>
    </cofactor>
</comment>
<name>A0A4R9C360_9FIRM</name>
<evidence type="ECO:0000256" key="6">
    <source>
        <dbReference type="ARBA" id="ARBA00022842"/>
    </source>
</evidence>
<dbReference type="GO" id="GO:0008299">
    <property type="term" value="P:isoprenoid biosynthetic process"/>
    <property type="evidence" value="ECO:0007669"/>
    <property type="project" value="UniProtKB-UniRule"/>
</dbReference>
<dbReference type="OrthoDB" id="9795032at2"/>
<dbReference type="EMBL" id="SCFR01000007">
    <property type="protein sequence ID" value="TFF66728.1"/>
    <property type="molecule type" value="Genomic_DNA"/>
</dbReference>
<keyword evidence="2 11" id="KW-0963">Cytoplasm</keyword>
<evidence type="ECO:0000256" key="9">
    <source>
        <dbReference type="ARBA" id="ARBA00023235"/>
    </source>
</evidence>
<sequence>MDNSKDLYLDNSLISSFVGNPLFNDIYLEHNSLPEIDFNEINTESEIFGKKIAFPLIINAMVGGSERGFDVNQTLFSIAKEFNLPFSVGAQDGNIYNEQSKLYIDEVEHGQSYHGVVLSNLSVKSDLETVKKAMEVINSDGISLYLNSAQEIISSEGKPDFKNILDNIRNLTKEYSSKIIIKEKCLGMSKQTVQSLVDAGVKYIDISGYGGTNFIEMENLRNYHEDFSDLYDWGIPTAKSIINARSSSDTVKIIASGGIKTGLDVVKSLVIGADYVGISGELLKYLLHGGYNQAKKYLEDLIYKTKVVMFLLGVKNINELKNVEYKITGRLREIL</sequence>
<keyword evidence="14" id="KW-1185">Reference proteome</keyword>
<comment type="subunit">
    <text evidence="10 11">Homooctamer. Dimer of tetramers.</text>
</comment>
<keyword evidence="7 11" id="KW-0521">NADP</keyword>
<dbReference type="GO" id="GO:0005737">
    <property type="term" value="C:cytoplasm"/>
    <property type="evidence" value="ECO:0007669"/>
    <property type="project" value="UniProtKB-SubCell"/>
</dbReference>
<dbReference type="InterPro" id="IPR011179">
    <property type="entry name" value="IPdP_isomerase"/>
</dbReference>
<keyword evidence="4 11" id="KW-0288">FMN</keyword>
<dbReference type="InterPro" id="IPR000262">
    <property type="entry name" value="FMN-dep_DH"/>
</dbReference>
<evidence type="ECO:0000313" key="14">
    <source>
        <dbReference type="Proteomes" id="UP000297454"/>
    </source>
</evidence>
<feature type="binding site" evidence="11">
    <location>
        <position position="151"/>
    </location>
    <ligand>
        <name>Mg(2+)</name>
        <dbReference type="ChEBI" id="CHEBI:18420"/>
    </ligand>
</feature>
<gene>
    <name evidence="11" type="primary">fni</name>
    <name evidence="13" type="ORF">EQF91_02960</name>
</gene>
<keyword evidence="8 11" id="KW-0414">Isoprene biosynthesis</keyword>
<evidence type="ECO:0000259" key="12">
    <source>
        <dbReference type="Pfam" id="PF01070"/>
    </source>
</evidence>
<keyword evidence="6 11" id="KW-0460">Magnesium</keyword>
<dbReference type="Gene3D" id="3.20.20.70">
    <property type="entry name" value="Aldolase class I"/>
    <property type="match status" value="1"/>
</dbReference>
<evidence type="ECO:0000256" key="1">
    <source>
        <dbReference type="ARBA" id="ARBA00001917"/>
    </source>
</evidence>
<evidence type="ECO:0000256" key="5">
    <source>
        <dbReference type="ARBA" id="ARBA00022723"/>
    </source>
</evidence>
<evidence type="ECO:0000256" key="10">
    <source>
        <dbReference type="ARBA" id="ARBA00025810"/>
    </source>
</evidence>
<keyword evidence="9 11" id="KW-0413">Isomerase</keyword>
<dbReference type="GO" id="GO:0070402">
    <property type="term" value="F:NADPH binding"/>
    <property type="evidence" value="ECO:0007669"/>
    <property type="project" value="UniProtKB-UniRule"/>
</dbReference>
<feature type="domain" description="FMN-dependent dehydrogenase" evidence="12">
    <location>
        <begin position="151"/>
        <end position="322"/>
    </location>
</feature>
<dbReference type="GO" id="GO:0000287">
    <property type="term" value="F:magnesium ion binding"/>
    <property type="evidence" value="ECO:0007669"/>
    <property type="project" value="UniProtKB-UniRule"/>
</dbReference>
<evidence type="ECO:0000256" key="4">
    <source>
        <dbReference type="ARBA" id="ARBA00022643"/>
    </source>
</evidence>
<evidence type="ECO:0000256" key="8">
    <source>
        <dbReference type="ARBA" id="ARBA00023229"/>
    </source>
</evidence>
<dbReference type="AlphaFoldDB" id="A0A4R9C360"/>
<keyword evidence="3 11" id="KW-0285">Flavoprotein</keyword>
<feature type="binding site" evidence="11">
    <location>
        <begin position="279"/>
        <end position="280"/>
    </location>
    <ligand>
        <name>FMN</name>
        <dbReference type="ChEBI" id="CHEBI:58210"/>
    </ligand>
</feature>
<dbReference type="Pfam" id="PF01070">
    <property type="entry name" value="FMN_dh"/>
    <property type="match status" value="1"/>
</dbReference>
<dbReference type="GO" id="GO:0016627">
    <property type="term" value="F:oxidoreductase activity, acting on the CH-CH group of donors"/>
    <property type="evidence" value="ECO:0007669"/>
    <property type="project" value="InterPro"/>
</dbReference>
<evidence type="ECO:0000256" key="3">
    <source>
        <dbReference type="ARBA" id="ARBA00022630"/>
    </source>
</evidence>
<feature type="binding site" evidence="11">
    <location>
        <position position="207"/>
    </location>
    <ligand>
        <name>FMN</name>
        <dbReference type="ChEBI" id="CHEBI:58210"/>
    </ligand>
</feature>
<dbReference type="Proteomes" id="UP000297454">
    <property type="component" value="Unassembled WGS sequence"/>
</dbReference>